<sequence length="213" mass="24819">MSKVSVFILDFEKYRIEQVVSWLNSRVDQSKLTSKQKTFSQFVRYFVLSEKFCLSDPIFASKNGKPYLCNSDIHFNISHTGSKVIIAVANQQIGIDAEEVSVQRKILKIAKRYFKQDEFLALEKSSDLYKNFYILWTLKEAQVKRNSLGIAKGLDKATFKIINDNDWVSENYPNDFLTFYYEELVISICFSNIKSQSCNLFEIVGFEFKEIKI</sequence>
<protein>
    <submittedName>
        <fullName evidence="4">4-phosphopantetheinyl transferase</fullName>
    </submittedName>
</protein>
<evidence type="ECO:0000313" key="5">
    <source>
        <dbReference type="Proteomes" id="UP000249910"/>
    </source>
</evidence>
<reference evidence="4 5" key="1">
    <citation type="submission" date="2017-06" db="EMBL/GenBank/DDBJ databases">
        <title>Complete genome of Francisella halioticida.</title>
        <authorList>
            <person name="Sjodin A."/>
        </authorList>
    </citation>
    <scope>NUCLEOTIDE SEQUENCE [LARGE SCALE GENOMIC DNA]</scope>
    <source>
        <strain evidence="4 5">DSM 23729</strain>
    </source>
</reference>
<evidence type="ECO:0000256" key="2">
    <source>
        <dbReference type="ARBA" id="ARBA00022679"/>
    </source>
</evidence>
<name>A0ABN5B041_9GAMM</name>
<keyword evidence="2 4" id="KW-0808">Transferase</keyword>
<dbReference type="InterPro" id="IPR050559">
    <property type="entry name" value="P-Pant_transferase_sf"/>
</dbReference>
<dbReference type="Proteomes" id="UP000249910">
    <property type="component" value="Chromosome"/>
</dbReference>
<dbReference type="EMBL" id="CP022132">
    <property type="protein sequence ID" value="ASG67045.1"/>
    <property type="molecule type" value="Genomic_DNA"/>
</dbReference>
<proteinExistence type="inferred from homology"/>
<dbReference type="GO" id="GO:0016740">
    <property type="term" value="F:transferase activity"/>
    <property type="evidence" value="ECO:0007669"/>
    <property type="project" value="UniProtKB-KW"/>
</dbReference>
<evidence type="ECO:0000313" key="4">
    <source>
        <dbReference type="EMBL" id="ASG67045.1"/>
    </source>
</evidence>
<evidence type="ECO:0000259" key="3">
    <source>
        <dbReference type="Pfam" id="PF01648"/>
    </source>
</evidence>
<dbReference type="SUPFAM" id="SSF56214">
    <property type="entry name" value="4'-phosphopantetheinyl transferase"/>
    <property type="match status" value="2"/>
</dbReference>
<dbReference type="PANTHER" id="PTHR12215:SF10">
    <property type="entry name" value="L-AMINOADIPATE-SEMIALDEHYDE DEHYDROGENASE-PHOSPHOPANTETHEINYL TRANSFERASE"/>
    <property type="match status" value="1"/>
</dbReference>
<dbReference type="InterPro" id="IPR037143">
    <property type="entry name" value="4-PPantetheinyl_Trfase_dom_sf"/>
</dbReference>
<dbReference type="InterPro" id="IPR008278">
    <property type="entry name" value="4-PPantetheinyl_Trfase_dom"/>
</dbReference>
<dbReference type="Pfam" id="PF01648">
    <property type="entry name" value="ACPS"/>
    <property type="match status" value="1"/>
</dbReference>
<comment type="similarity">
    <text evidence="1">Belongs to the P-Pant transferase superfamily. Gsp/Sfp/HetI/AcpT family.</text>
</comment>
<dbReference type="PANTHER" id="PTHR12215">
    <property type="entry name" value="PHOSPHOPANTETHEINE TRANSFERASE"/>
    <property type="match status" value="1"/>
</dbReference>
<dbReference type="RefSeq" id="WP_088771610.1">
    <property type="nucleotide sequence ID" value="NZ_AP023082.1"/>
</dbReference>
<keyword evidence="5" id="KW-1185">Reference proteome</keyword>
<feature type="domain" description="4'-phosphopantetheinyl transferase" evidence="3">
    <location>
        <begin position="92"/>
        <end position="177"/>
    </location>
</feature>
<accession>A0ABN5B041</accession>
<evidence type="ECO:0000256" key="1">
    <source>
        <dbReference type="ARBA" id="ARBA00010990"/>
    </source>
</evidence>
<organism evidence="4 5">
    <name type="scientific">Francisella halioticida</name>
    <dbReference type="NCBI Taxonomy" id="549298"/>
    <lineage>
        <taxon>Bacteria</taxon>
        <taxon>Pseudomonadati</taxon>
        <taxon>Pseudomonadota</taxon>
        <taxon>Gammaproteobacteria</taxon>
        <taxon>Thiotrichales</taxon>
        <taxon>Francisellaceae</taxon>
        <taxon>Francisella</taxon>
    </lineage>
</organism>
<gene>
    <name evidence="4" type="ORF">CDV26_00375</name>
</gene>
<dbReference type="Gene3D" id="3.90.470.20">
    <property type="entry name" value="4'-phosphopantetheinyl transferase domain"/>
    <property type="match status" value="2"/>
</dbReference>